<protein>
    <submittedName>
        <fullName evidence="1">Uncharacterized protein</fullName>
    </submittedName>
</protein>
<reference evidence="1 2" key="1">
    <citation type="submission" date="2014-02" db="EMBL/GenBank/DDBJ databases">
        <title>Draft Genome of Hylemonella gracilis isolated from the Niagara River.</title>
        <authorList>
            <person name="Pawlowski D.R."/>
            <person name="Koudelka G.B."/>
        </authorList>
    </citation>
    <scope>NUCLEOTIDE SEQUENCE [LARGE SCALE GENOMIC DNA]</scope>
    <source>
        <strain evidence="1 2">Niagara R</strain>
    </source>
</reference>
<name>A0A016XLB7_9BURK</name>
<dbReference type="RefSeq" id="WP_035608224.1">
    <property type="nucleotide sequence ID" value="NZ_JEMG01000001.1"/>
</dbReference>
<comment type="caution">
    <text evidence="1">The sequence shown here is derived from an EMBL/GenBank/DDBJ whole genome shotgun (WGS) entry which is preliminary data.</text>
</comment>
<dbReference type="Proteomes" id="UP000023268">
    <property type="component" value="Unassembled WGS sequence"/>
</dbReference>
<dbReference type="AlphaFoldDB" id="A0A016XLB7"/>
<gene>
    <name evidence="1" type="ORF">AZ34_11945</name>
</gene>
<accession>A0A016XLB7</accession>
<evidence type="ECO:0000313" key="2">
    <source>
        <dbReference type="Proteomes" id="UP000023268"/>
    </source>
</evidence>
<dbReference type="STRING" id="1458275.AZ34_11945"/>
<organism evidence="1 2">
    <name type="scientific">Hylemonella gracilis str. Niagara R</name>
    <dbReference type="NCBI Taxonomy" id="1458275"/>
    <lineage>
        <taxon>Bacteria</taxon>
        <taxon>Pseudomonadati</taxon>
        <taxon>Pseudomonadota</taxon>
        <taxon>Betaproteobacteria</taxon>
        <taxon>Burkholderiales</taxon>
        <taxon>Comamonadaceae</taxon>
        <taxon>Hylemonella</taxon>
    </lineage>
</organism>
<proteinExistence type="predicted"/>
<evidence type="ECO:0000313" key="1">
    <source>
        <dbReference type="EMBL" id="EYC52894.1"/>
    </source>
</evidence>
<dbReference type="EMBL" id="JEMG01000001">
    <property type="protein sequence ID" value="EYC52894.1"/>
    <property type="molecule type" value="Genomic_DNA"/>
</dbReference>
<sequence length="92" mass="10071">MRPRSDARQALLADIRSHGHARLVDVVERTGLEYGKARQLLADSVRAGDLTYTLQRAAHALRPVAVYEPAVELEEMAGDCSAAALELAACWR</sequence>